<evidence type="ECO:0000313" key="3">
    <source>
        <dbReference type="Proteomes" id="UP000634136"/>
    </source>
</evidence>
<feature type="region of interest" description="Disordered" evidence="1">
    <location>
        <begin position="1"/>
        <end position="85"/>
    </location>
</feature>
<dbReference type="AlphaFoldDB" id="A0A834SV35"/>
<feature type="compositionally biased region" description="Basic and acidic residues" evidence="1">
    <location>
        <begin position="1"/>
        <end position="10"/>
    </location>
</feature>
<organism evidence="2 3">
    <name type="scientific">Senna tora</name>
    <dbReference type="NCBI Taxonomy" id="362788"/>
    <lineage>
        <taxon>Eukaryota</taxon>
        <taxon>Viridiplantae</taxon>
        <taxon>Streptophyta</taxon>
        <taxon>Embryophyta</taxon>
        <taxon>Tracheophyta</taxon>
        <taxon>Spermatophyta</taxon>
        <taxon>Magnoliopsida</taxon>
        <taxon>eudicotyledons</taxon>
        <taxon>Gunneridae</taxon>
        <taxon>Pentapetalae</taxon>
        <taxon>rosids</taxon>
        <taxon>fabids</taxon>
        <taxon>Fabales</taxon>
        <taxon>Fabaceae</taxon>
        <taxon>Caesalpinioideae</taxon>
        <taxon>Cassia clade</taxon>
        <taxon>Senna</taxon>
    </lineage>
</organism>
<evidence type="ECO:0000313" key="2">
    <source>
        <dbReference type="EMBL" id="KAF7809731.1"/>
    </source>
</evidence>
<gene>
    <name evidence="2" type="ORF">G2W53_036474</name>
</gene>
<dbReference type="PANTHER" id="PTHR36410:SF1">
    <property type="entry name" value="EXPRESSED PROTEIN"/>
    <property type="match status" value="1"/>
</dbReference>
<dbReference type="PANTHER" id="PTHR36410">
    <property type="entry name" value="EXPRESSED PROTEIN"/>
    <property type="match status" value="1"/>
</dbReference>
<accession>A0A834SV35</accession>
<feature type="compositionally biased region" description="Polar residues" evidence="1">
    <location>
        <begin position="35"/>
        <end position="66"/>
    </location>
</feature>
<proteinExistence type="predicted"/>
<evidence type="ECO:0000256" key="1">
    <source>
        <dbReference type="SAM" id="MobiDB-lite"/>
    </source>
</evidence>
<dbReference type="EMBL" id="JAAIUW010000011">
    <property type="protein sequence ID" value="KAF7809731.1"/>
    <property type="molecule type" value="Genomic_DNA"/>
</dbReference>
<name>A0A834SV35_9FABA</name>
<sequence>MAQNQKERPGDMVSQSFGEGYASRCDEEGFGGTGTLSANQFFSKNLETDQLTQQNQPASFDKTQGSEVKEKEYARNQTKPAPKAN</sequence>
<dbReference type="OrthoDB" id="1702799at2759"/>
<keyword evidence="3" id="KW-1185">Reference proteome</keyword>
<reference evidence="2" key="1">
    <citation type="submission" date="2020-09" db="EMBL/GenBank/DDBJ databases">
        <title>Genome-Enabled Discovery of Anthraquinone Biosynthesis in Senna tora.</title>
        <authorList>
            <person name="Kang S.-H."/>
            <person name="Pandey R.P."/>
            <person name="Lee C.-M."/>
            <person name="Sim J.-S."/>
            <person name="Jeong J.-T."/>
            <person name="Choi B.-S."/>
            <person name="Jung M."/>
            <person name="Ginzburg D."/>
            <person name="Zhao K."/>
            <person name="Won S.Y."/>
            <person name="Oh T.-J."/>
            <person name="Yu Y."/>
            <person name="Kim N.-H."/>
            <person name="Lee O.R."/>
            <person name="Lee T.-H."/>
            <person name="Bashyal P."/>
            <person name="Kim T.-S."/>
            <person name="Lee W.-H."/>
            <person name="Kawkins C."/>
            <person name="Kim C.-K."/>
            <person name="Kim J.S."/>
            <person name="Ahn B.O."/>
            <person name="Rhee S.Y."/>
            <person name="Sohng J.K."/>
        </authorList>
    </citation>
    <scope>NUCLEOTIDE SEQUENCE</scope>
    <source>
        <tissue evidence="2">Leaf</tissue>
    </source>
</reference>
<comment type="caution">
    <text evidence="2">The sequence shown here is derived from an EMBL/GenBank/DDBJ whole genome shotgun (WGS) entry which is preliminary data.</text>
</comment>
<dbReference type="Proteomes" id="UP000634136">
    <property type="component" value="Unassembled WGS sequence"/>
</dbReference>
<protein>
    <submittedName>
        <fullName evidence="2">Uncharacterized protein</fullName>
    </submittedName>
</protein>